<comment type="caution">
    <text evidence="2">The sequence shown here is derived from an EMBL/GenBank/DDBJ whole genome shotgun (WGS) entry which is preliminary data.</text>
</comment>
<accession>A0AAV4NG09</accession>
<reference evidence="2 3" key="1">
    <citation type="submission" date="2021-06" db="EMBL/GenBank/DDBJ databases">
        <title>Caerostris darwini draft genome.</title>
        <authorList>
            <person name="Kono N."/>
            <person name="Arakawa K."/>
        </authorList>
    </citation>
    <scope>NUCLEOTIDE SEQUENCE [LARGE SCALE GENOMIC DNA]</scope>
</reference>
<protein>
    <submittedName>
        <fullName evidence="2">Uncharacterized protein</fullName>
    </submittedName>
</protein>
<keyword evidence="3" id="KW-1185">Reference proteome</keyword>
<evidence type="ECO:0000313" key="2">
    <source>
        <dbReference type="EMBL" id="GIX82788.1"/>
    </source>
</evidence>
<name>A0AAV4NG09_9ARAC</name>
<dbReference type="AlphaFoldDB" id="A0AAV4NG09"/>
<evidence type="ECO:0000313" key="3">
    <source>
        <dbReference type="Proteomes" id="UP001054837"/>
    </source>
</evidence>
<evidence type="ECO:0000256" key="1">
    <source>
        <dbReference type="SAM" id="MobiDB-lite"/>
    </source>
</evidence>
<dbReference type="Proteomes" id="UP001054837">
    <property type="component" value="Unassembled WGS sequence"/>
</dbReference>
<proteinExistence type="predicted"/>
<dbReference type="EMBL" id="BPLQ01001550">
    <property type="protein sequence ID" value="GIX82788.1"/>
    <property type="molecule type" value="Genomic_DNA"/>
</dbReference>
<feature type="region of interest" description="Disordered" evidence="1">
    <location>
        <begin position="52"/>
        <end position="72"/>
    </location>
</feature>
<sequence>MQKTSPFNTHEMFKYEAYALSPITALQLPDSPKMPLKKLRVAPKQFPTLGSTSQNYLIPHDTPPSKRSPPSITFSAEEESVEWLTLVPEAPPVSPFNEISTLKASFLDEEQSFGSFAPVPEGSSFPPSNEILTMEPMSKSRRNIYFFYARWAKDLPEYRILETIRESNARELLQLEEFFKSESVENFVQEFKQELCEYN</sequence>
<gene>
    <name evidence="2" type="ORF">CDAR_377831</name>
</gene>
<organism evidence="2 3">
    <name type="scientific">Caerostris darwini</name>
    <dbReference type="NCBI Taxonomy" id="1538125"/>
    <lineage>
        <taxon>Eukaryota</taxon>
        <taxon>Metazoa</taxon>
        <taxon>Ecdysozoa</taxon>
        <taxon>Arthropoda</taxon>
        <taxon>Chelicerata</taxon>
        <taxon>Arachnida</taxon>
        <taxon>Araneae</taxon>
        <taxon>Araneomorphae</taxon>
        <taxon>Entelegynae</taxon>
        <taxon>Araneoidea</taxon>
        <taxon>Araneidae</taxon>
        <taxon>Caerostris</taxon>
    </lineage>
</organism>